<dbReference type="EMBL" id="AP024956">
    <property type="protein sequence ID" value="BCZ81754.1"/>
    <property type="molecule type" value="Genomic_DNA"/>
</dbReference>
<gene>
    <name evidence="1" type="ORF">PTKU64_54290</name>
</gene>
<protein>
    <submittedName>
        <fullName evidence="1">Uncharacterized protein</fullName>
    </submittedName>
</protein>
<proteinExistence type="predicted"/>
<accession>A0ABN6JLH2</accession>
<evidence type="ECO:0000313" key="1">
    <source>
        <dbReference type="EMBL" id="BCZ81754.1"/>
    </source>
</evidence>
<dbReference type="RefSeq" id="WP_229514061.1">
    <property type="nucleotide sequence ID" value="NZ_AP024956.1"/>
</dbReference>
<organism evidence="1 2">
    <name type="scientific">Paraburkholderia terrae</name>
    <dbReference type="NCBI Taxonomy" id="311230"/>
    <lineage>
        <taxon>Bacteria</taxon>
        <taxon>Pseudomonadati</taxon>
        <taxon>Pseudomonadota</taxon>
        <taxon>Betaproteobacteria</taxon>
        <taxon>Burkholderiales</taxon>
        <taxon>Burkholderiaceae</taxon>
        <taxon>Paraburkholderia</taxon>
    </lineage>
</organism>
<dbReference type="Proteomes" id="UP001319874">
    <property type="component" value="Chromosome 2"/>
</dbReference>
<evidence type="ECO:0000313" key="2">
    <source>
        <dbReference type="Proteomes" id="UP001319874"/>
    </source>
</evidence>
<name>A0ABN6JLH2_9BURK</name>
<sequence length="88" mass="9966">MFPTMKRHAPTPESKFRVIEEHFMFPKCRFASDDPKAVATWLRENGGYGQPIKHDAGLHVATADNRYIRSGPTLDRWIDDALAAPANQ</sequence>
<reference evidence="1 2" key="1">
    <citation type="journal article" date="2022" name="Front. Microbiol.">
        <title>Identification and characterization of a novel class of self-sufficient cytochrome P450 hydroxylase involved in cyclohexanecarboxylate degradation in Paraburkholderia terrae strain KU-64.</title>
        <authorList>
            <person name="Yamamoto T."/>
            <person name="Hasegawa Y."/>
            <person name="Iwaki H."/>
        </authorList>
    </citation>
    <scope>NUCLEOTIDE SEQUENCE [LARGE SCALE GENOMIC DNA]</scope>
    <source>
        <strain evidence="1 2">KU-64</strain>
    </source>
</reference>
<keyword evidence="2" id="KW-1185">Reference proteome</keyword>